<gene>
    <name evidence="1" type="ORF">ACFSTE_10350</name>
</gene>
<dbReference type="InterPro" id="IPR021295">
    <property type="entry name" value="DUF2867"/>
</dbReference>
<dbReference type="EMBL" id="JBHULX010000017">
    <property type="protein sequence ID" value="MFD2591224.1"/>
    <property type="molecule type" value="Genomic_DNA"/>
</dbReference>
<protein>
    <submittedName>
        <fullName evidence="1">DUF2867 domain-containing protein</fullName>
    </submittedName>
</protein>
<dbReference type="Proteomes" id="UP001597459">
    <property type="component" value="Unassembled WGS sequence"/>
</dbReference>
<name>A0ABW5N8J3_9FLAO</name>
<proteinExistence type="predicted"/>
<accession>A0ABW5N8J3</accession>
<keyword evidence="2" id="KW-1185">Reference proteome</keyword>
<sequence>MKVKQEQLIETKATKPLLPSTDFGDTFSTTNHRDTITEVTQNIFGSAPPWVIALMKFRNSLVRFIGVNTVIPDESKQQFKVGGYIGFFKIYSITDNEILLGEDDTHLNFRVSIFDSKEKEYNIKVSTLVTYNKTIGRVYMFFVKPFHKIVVKNMIKQAYHPL</sequence>
<dbReference type="Pfam" id="PF11066">
    <property type="entry name" value="DUF2867"/>
    <property type="match status" value="1"/>
</dbReference>
<reference evidence="2" key="1">
    <citation type="journal article" date="2019" name="Int. J. Syst. Evol. Microbiol.">
        <title>The Global Catalogue of Microorganisms (GCM) 10K type strain sequencing project: providing services to taxonomists for standard genome sequencing and annotation.</title>
        <authorList>
            <consortium name="The Broad Institute Genomics Platform"/>
            <consortium name="The Broad Institute Genome Sequencing Center for Infectious Disease"/>
            <person name="Wu L."/>
            <person name="Ma J."/>
        </authorList>
    </citation>
    <scope>NUCLEOTIDE SEQUENCE [LARGE SCALE GENOMIC DNA]</scope>
    <source>
        <strain evidence="2">KCTC 42423</strain>
    </source>
</reference>
<organism evidence="1 2">
    <name type="scientific">Aquimarina hainanensis</name>
    <dbReference type="NCBI Taxonomy" id="1578017"/>
    <lineage>
        <taxon>Bacteria</taxon>
        <taxon>Pseudomonadati</taxon>
        <taxon>Bacteroidota</taxon>
        <taxon>Flavobacteriia</taxon>
        <taxon>Flavobacteriales</taxon>
        <taxon>Flavobacteriaceae</taxon>
        <taxon>Aquimarina</taxon>
    </lineage>
</organism>
<comment type="caution">
    <text evidence="1">The sequence shown here is derived from an EMBL/GenBank/DDBJ whole genome shotgun (WGS) entry which is preliminary data.</text>
</comment>
<evidence type="ECO:0000313" key="1">
    <source>
        <dbReference type="EMBL" id="MFD2591224.1"/>
    </source>
</evidence>
<evidence type="ECO:0000313" key="2">
    <source>
        <dbReference type="Proteomes" id="UP001597459"/>
    </source>
</evidence>
<dbReference type="RefSeq" id="WP_176029216.1">
    <property type="nucleotide sequence ID" value="NZ_JBHSJV010000001.1"/>
</dbReference>